<keyword evidence="4 8" id="KW-1133">Transmembrane helix</keyword>
<dbReference type="FunFam" id="3.10.580.10:FF:000002">
    <property type="entry name" value="Magnesium/cobalt efflux protein CorC"/>
    <property type="match status" value="1"/>
</dbReference>
<dbReference type="InterPro" id="IPR000644">
    <property type="entry name" value="CBS_dom"/>
</dbReference>
<comment type="subcellular location">
    <subcellularLocation>
        <location evidence="1">Membrane</location>
        <topology evidence="1">Multi-pass membrane protein</topology>
    </subcellularLocation>
</comment>
<dbReference type="InterPro" id="IPR044751">
    <property type="entry name" value="Ion_transp-like_CBS"/>
</dbReference>
<evidence type="ECO:0000256" key="5">
    <source>
        <dbReference type="ARBA" id="ARBA00023122"/>
    </source>
</evidence>
<dbReference type="CDD" id="cd04590">
    <property type="entry name" value="CBS_pair_CorC_HlyC_assoc"/>
    <property type="match status" value="1"/>
</dbReference>
<dbReference type="Pfam" id="PF01595">
    <property type="entry name" value="CNNM"/>
    <property type="match status" value="1"/>
</dbReference>
<evidence type="ECO:0000256" key="1">
    <source>
        <dbReference type="ARBA" id="ARBA00004141"/>
    </source>
</evidence>
<dbReference type="SUPFAM" id="SSF56176">
    <property type="entry name" value="FAD-binding/transporter-associated domain-like"/>
    <property type="match status" value="1"/>
</dbReference>
<evidence type="ECO:0000313" key="13">
    <source>
        <dbReference type="Proteomes" id="UP000473699"/>
    </source>
</evidence>
<evidence type="ECO:0000256" key="3">
    <source>
        <dbReference type="ARBA" id="ARBA00022737"/>
    </source>
</evidence>
<dbReference type="Gene3D" id="3.30.465.10">
    <property type="match status" value="1"/>
</dbReference>
<evidence type="ECO:0000259" key="11">
    <source>
        <dbReference type="PROSITE" id="PS51846"/>
    </source>
</evidence>
<dbReference type="InterPro" id="IPR016169">
    <property type="entry name" value="FAD-bd_PCMH_sub2"/>
</dbReference>
<dbReference type="InterPro" id="IPR005170">
    <property type="entry name" value="Transptr-assoc_dom"/>
</dbReference>
<gene>
    <name evidence="12" type="ORF">FYJ74_01380</name>
</gene>
<evidence type="ECO:0000259" key="10">
    <source>
        <dbReference type="PROSITE" id="PS51371"/>
    </source>
</evidence>
<accession>A0A6L5YB45</accession>
<evidence type="ECO:0000256" key="6">
    <source>
        <dbReference type="ARBA" id="ARBA00023136"/>
    </source>
</evidence>
<feature type="domain" description="CBS" evidence="10">
    <location>
        <begin position="207"/>
        <end position="269"/>
    </location>
</feature>
<comment type="caution">
    <text evidence="12">The sequence shown here is derived from an EMBL/GenBank/DDBJ whole genome shotgun (WGS) entry which is preliminary data.</text>
</comment>
<dbReference type="InterPro" id="IPR036318">
    <property type="entry name" value="FAD-bd_PCMH-like_sf"/>
</dbReference>
<feature type="transmembrane region" description="Helical" evidence="9">
    <location>
        <begin position="92"/>
        <end position="110"/>
    </location>
</feature>
<dbReference type="Pfam" id="PF03471">
    <property type="entry name" value="CorC_HlyC"/>
    <property type="match status" value="1"/>
</dbReference>
<evidence type="ECO:0000256" key="8">
    <source>
        <dbReference type="PROSITE-ProRule" id="PRU01193"/>
    </source>
</evidence>
<dbReference type="GO" id="GO:0050660">
    <property type="term" value="F:flavin adenine dinucleotide binding"/>
    <property type="evidence" value="ECO:0007669"/>
    <property type="project" value="InterPro"/>
</dbReference>
<evidence type="ECO:0000256" key="7">
    <source>
        <dbReference type="PROSITE-ProRule" id="PRU00703"/>
    </source>
</evidence>
<dbReference type="Gene3D" id="3.10.580.10">
    <property type="entry name" value="CBS-domain"/>
    <property type="match status" value="1"/>
</dbReference>
<organism evidence="12 13">
    <name type="scientific">Pyramidobacter porci</name>
    <dbReference type="NCBI Taxonomy" id="2605789"/>
    <lineage>
        <taxon>Bacteria</taxon>
        <taxon>Thermotogati</taxon>
        <taxon>Synergistota</taxon>
        <taxon>Synergistia</taxon>
        <taxon>Synergistales</taxon>
        <taxon>Dethiosulfovibrionaceae</taxon>
        <taxon>Pyramidobacter</taxon>
    </lineage>
</organism>
<keyword evidence="3" id="KW-0677">Repeat</keyword>
<proteinExistence type="predicted"/>
<dbReference type="SUPFAM" id="SSF81321">
    <property type="entry name" value="Family A G protein-coupled receptor-like"/>
    <property type="match status" value="1"/>
</dbReference>
<dbReference type="AlphaFoldDB" id="A0A6L5YB45"/>
<dbReference type="SUPFAM" id="SSF54631">
    <property type="entry name" value="CBS-domain pair"/>
    <property type="match status" value="1"/>
</dbReference>
<dbReference type="SMART" id="SM01091">
    <property type="entry name" value="CorC_HlyC"/>
    <property type="match status" value="1"/>
</dbReference>
<reference evidence="12 13" key="1">
    <citation type="submission" date="2019-08" db="EMBL/GenBank/DDBJ databases">
        <title>In-depth cultivation of the pig gut microbiome towards novel bacterial diversity and tailored functional studies.</title>
        <authorList>
            <person name="Wylensek D."/>
            <person name="Hitch T.C.A."/>
            <person name="Clavel T."/>
        </authorList>
    </citation>
    <scope>NUCLEOTIDE SEQUENCE [LARGE SCALE GENOMIC DNA]</scope>
    <source>
        <strain evidence="12 13">SM-530-WT-4B</strain>
    </source>
</reference>
<name>A0A6L5YB45_9BACT</name>
<evidence type="ECO:0000256" key="9">
    <source>
        <dbReference type="SAM" id="Phobius"/>
    </source>
</evidence>
<dbReference type="InterPro" id="IPR002550">
    <property type="entry name" value="CNNM"/>
</dbReference>
<dbReference type="RefSeq" id="WP_154527825.1">
    <property type="nucleotide sequence ID" value="NZ_VUNH01000001.1"/>
</dbReference>
<dbReference type="Pfam" id="PF00571">
    <property type="entry name" value="CBS"/>
    <property type="match status" value="2"/>
</dbReference>
<dbReference type="PROSITE" id="PS51846">
    <property type="entry name" value="CNNM"/>
    <property type="match status" value="1"/>
</dbReference>
<dbReference type="EMBL" id="VUNH01000001">
    <property type="protein sequence ID" value="MST54707.1"/>
    <property type="molecule type" value="Genomic_DNA"/>
</dbReference>
<dbReference type="PROSITE" id="PS51371">
    <property type="entry name" value="CBS"/>
    <property type="match status" value="2"/>
</dbReference>
<dbReference type="PANTHER" id="PTHR22777:SF17">
    <property type="entry name" value="UPF0053 PROTEIN SLL0260"/>
    <property type="match status" value="1"/>
</dbReference>
<dbReference type="PANTHER" id="PTHR22777">
    <property type="entry name" value="HEMOLYSIN-RELATED"/>
    <property type="match status" value="1"/>
</dbReference>
<dbReference type="GO" id="GO:0005886">
    <property type="term" value="C:plasma membrane"/>
    <property type="evidence" value="ECO:0007669"/>
    <property type="project" value="TreeGrafter"/>
</dbReference>
<protein>
    <submittedName>
        <fullName evidence="12">HlyC/CorC family transporter</fullName>
    </submittedName>
</protein>
<sequence>MDALPQLCTAIVILLFLSAFFSASEMALTAASSTRMKLLAEEYPFLERFVDWVNEDRYQAISAILIGNNLVNVAASVAATALATSLIDEHGVASAVVVMSILIIIFGEVIPKCVAMAKGERLLIVVLPLVRFFSWLVTPLIWGMEQFARIASCITGLDLSLKDSFVTKEEIGQVVKIGEASGAIEESERQMIDGVISFDEIRVSEIMIPRTRMHMIESARTVDDALQFIEKMGDSRVPVFTDTPDHIDGIVLVKDLLTALMKGQKNEPVTKFMRTPLFVPETMYVPRLFRIMQNVRMHMAVVVDEYGGTAGLITLEDLLEEIVGEIQDEYDKEEQTVTRLSDDSYRAKASISLEELNDVLNSHFVCDDVDTVGGFLLDQFGNFPHEGDTVALDGWLFEILSMDGHRINDVMIRRDTSEAGE</sequence>
<keyword evidence="13" id="KW-1185">Reference proteome</keyword>
<dbReference type="InterPro" id="IPR046342">
    <property type="entry name" value="CBS_dom_sf"/>
</dbReference>
<evidence type="ECO:0000256" key="2">
    <source>
        <dbReference type="ARBA" id="ARBA00022692"/>
    </source>
</evidence>
<evidence type="ECO:0000256" key="4">
    <source>
        <dbReference type="ARBA" id="ARBA00022989"/>
    </source>
</evidence>
<feature type="domain" description="CBS" evidence="10">
    <location>
        <begin position="272"/>
        <end position="329"/>
    </location>
</feature>
<feature type="transmembrane region" description="Helical" evidence="9">
    <location>
        <begin position="122"/>
        <end position="144"/>
    </location>
</feature>
<keyword evidence="2 8" id="KW-0812">Transmembrane</keyword>
<keyword evidence="6 8" id="KW-0472">Membrane</keyword>
<keyword evidence="5 7" id="KW-0129">CBS domain</keyword>
<evidence type="ECO:0000313" key="12">
    <source>
        <dbReference type="EMBL" id="MST54707.1"/>
    </source>
</evidence>
<dbReference type="Proteomes" id="UP000473699">
    <property type="component" value="Unassembled WGS sequence"/>
</dbReference>
<feature type="domain" description="CNNM transmembrane" evidence="11">
    <location>
        <begin position="1"/>
        <end position="188"/>
    </location>
</feature>